<keyword evidence="1 4" id="KW-0349">Heme</keyword>
<gene>
    <name evidence="7" type="ORF">SAMN02745181_1526</name>
</gene>
<reference evidence="7 8" key="1">
    <citation type="submission" date="2016-11" db="EMBL/GenBank/DDBJ databases">
        <authorList>
            <person name="Jaros S."/>
            <person name="Januszkiewicz K."/>
            <person name="Wedrychowicz H."/>
        </authorList>
    </citation>
    <scope>NUCLEOTIDE SEQUENCE [LARGE SCALE GENOMIC DNA]</scope>
    <source>
        <strain evidence="7 8">DSM 18772</strain>
    </source>
</reference>
<keyword evidence="3 4" id="KW-0408">Iron</keyword>
<dbReference type="Proteomes" id="UP000184510">
    <property type="component" value="Unassembled WGS sequence"/>
</dbReference>
<dbReference type="Gene3D" id="1.10.760.10">
    <property type="entry name" value="Cytochrome c-like domain"/>
    <property type="match status" value="1"/>
</dbReference>
<dbReference type="Pfam" id="PF00034">
    <property type="entry name" value="Cytochrom_C"/>
    <property type="match status" value="1"/>
</dbReference>
<name>A0A1M6HP51_9BACT</name>
<dbReference type="PROSITE" id="PS51820">
    <property type="entry name" value="PA14"/>
    <property type="match status" value="1"/>
</dbReference>
<evidence type="ECO:0000256" key="2">
    <source>
        <dbReference type="ARBA" id="ARBA00022723"/>
    </source>
</evidence>
<sequence>MLSIDHKRLISLSACTTLFAPALYAKVDGDTLKRGKESYAMYCAACHGENGKGAGEGNFPPLAGSNWLKGKPDRAIQVVLHGLDGEVTVNRKRYNLAMPPQGQTLNDQQIADVLSFVRSSWGNKEAAVTSEQVEIARKSTESRKTPWTQAEIEKRYGLPINKSKVVKDNLIMHTYEGKWNKLPDFTELEVAATEEEHSGYISLQNIYEEKNFGVVWEGEILIRSDHTYKFALECTDGARFVLDGHEVIKLDGLSAKARQKQGGVTLKKGWHKFRLEYFNVSGDPQIRLSMGIGGLSLISDPLERVAPQKIILSAEEQKARLYRHFVAGGTPYTLSIAYPGKINLAYDTQSCSPVIMWKGDFIDASRHWNGRGKGWQNVASSSSTRLESKNLFGQSAQFKSYKLDENRFPIFVYTLGEEITVSDQFTPSSKGFERSLTIKNTGALRTLPIHLQSMKGAGMDVHCNEDTQTPDEIRVEPGVTSLKVNYIWK</sequence>
<keyword evidence="8" id="KW-1185">Reference proteome</keyword>
<dbReference type="GO" id="GO:0020037">
    <property type="term" value="F:heme binding"/>
    <property type="evidence" value="ECO:0007669"/>
    <property type="project" value="InterPro"/>
</dbReference>
<evidence type="ECO:0000313" key="8">
    <source>
        <dbReference type="Proteomes" id="UP000184510"/>
    </source>
</evidence>
<feature type="domain" description="Cytochrome c" evidence="5">
    <location>
        <begin position="30"/>
        <end position="121"/>
    </location>
</feature>
<evidence type="ECO:0000256" key="1">
    <source>
        <dbReference type="ARBA" id="ARBA00022617"/>
    </source>
</evidence>
<dbReference type="InterPro" id="IPR036909">
    <property type="entry name" value="Cyt_c-like_dom_sf"/>
</dbReference>
<dbReference type="AlphaFoldDB" id="A0A1M6HP51"/>
<dbReference type="InterPro" id="IPR011658">
    <property type="entry name" value="PA14_dom"/>
</dbReference>
<dbReference type="InterPro" id="IPR037524">
    <property type="entry name" value="PA14/GLEYA"/>
</dbReference>
<dbReference type="InterPro" id="IPR051459">
    <property type="entry name" value="Cytochrome_c-type_DH"/>
</dbReference>
<dbReference type="Gene3D" id="3.90.182.10">
    <property type="entry name" value="Toxin - Anthrax Protective Antigen,domain 1"/>
    <property type="match status" value="1"/>
</dbReference>
<organism evidence="7 8">
    <name type="scientific">Rubritalea squalenifaciens DSM 18772</name>
    <dbReference type="NCBI Taxonomy" id="1123071"/>
    <lineage>
        <taxon>Bacteria</taxon>
        <taxon>Pseudomonadati</taxon>
        <taxon>Verrucomicrobiota</taxon>
        <taxon>Verrucomicrobiia</taxon>
        <taxon>Verrucomicrobiales</taxon>
        <taxon>Rubritaleaceae</taxon>
        <taxon>Rubritalea</taxon>
    </lineage>
</organism>
<feature type="domain" description="PA14" evidence="6">
    <location>
        <begin position="165"/>
        <end position="309"/>
    </location>
</feature>
<dbReference type="PANTHER" id="PTHR35008:SF8">
    <property type="entry name" value="ALCOHOL DEHYDROGENASE CYTOCHROME C SUBUNIT"/>
    <property type="match status" value="1"/>
</dbReference>
<dbReference type="SUPFAM" id="SSF46626">
    <property type="entry name" value="Cytochrome c"/>
    <property type="match status" value="1"/>
</dbReference>
<dbReference type="PANTHER" id="PTHR35008">
    <property type="entry name" value="BLL4482 PROTEIN-RELATED"/>
    <property type="match status" value="1"/>
</dbReference>
<dbReference type="InParanoid" id="A0A1M6HP51"/>
<dbReference type="SMART" id="SM00758">
    <property type="entry name" value="PA14"/>
    <property type="match status" value="1"/>
</dbReference>
<dbReference type="PROSITE" id="PS51007">
    <property type="entry name" value="CYTC"/>
    <property type="match status" value="1"/>
</dbReference>
<accession>A0A1M6HP51</accession>
<dbReference type="SUPFAM" id="SSF56988">
    <property type="entry name" value="Anthrax protective antigen"/>
    <property type="match status" value="1"/>
</dbReference>
<evidence type="ECO:0000259" key="6">
    <source>
        <dbReference type="PROSITE" id="PS51820"/>
    </source>
</evidence>
<evidence type="ECO:0000256" key="3">
    <source>
        <dbReference type="ARBA" id="ARBA00023004"/>
    </source>
</evidence>
<keyword evidence="2 4" id="KW-0479">Metal-binding</keyword>
<dbReference type="EMBL" id="FQYR01000003">
    <property type="protein sequence ID" value="SHJ23903.1"/>
    <property type="molecule type" value="Genomic_DNA"/>
</dbReference>
<dbReference type="STRING" id="1123071.SAMN02745181_1526"/>
<dbReference type="GO" id="GO:0009055">
    <property type="term" value="F:electron transfer activity"/>
    <property type="evidence" value="ECO:0007669"/>
    <property type="project" value="InterPro"/>
</dbReference>
<dbReference type="InterPro" id="IPR009056">
    <property type="entry name" value="Cyt_c-like_dom"/>
</dbReference>
<protein>
    <submittedName>
        <fullName evidence="7">Cytochrome c, mono-and diheme variants</fullName>
    </submittedName>
</protein>
<proteinExistence type="predicted"/>
<dbReference type="Pfam" id="PF07691">
    <property type="entry name" value="PA14"/>
    <property type="match status" value="1"/>
</dbReference>
<evidence type="ECO:0000256" key="4">
    <source>
        <dbReference type="PROSITE-ProRule" id="PRU00433"/>
    </source>
</evidence>
<evidence type="ECO:0000259" key="5">
    <source>
        <dbReference type="PROSITE" id="PS51007"/>
    </source>
</evidence>
<evidence type="ECO:0000313" key="7">
    <source>
        <dbReference type="EMBL" id="SHJ23903.1"/>
    </source>
</evidence>
<dbReference type="GO" id="GO:0046872">
    <property type="term" value="F:metal ion binding"/>
    <property type="evidence" value="ECO:0007669"/>
    <property type="project" value="UniProtKB-KW"/>
</dbReference>